<sequence length="436" mass="47213">MHAAFEKVCALIDAEQDWAVRHSQAIVRIPSVNPKFQRGEGLNREADVQAYLAEILDGMGLGTTRYDVFAGRPNLIASLPGEDETSLMLNGHIDVVPAGEAARWSMDPFSGDIHDGRLWGRGATDMKSGVIAMIAALRAVLKAGYRPRGRVDIHCVVDEEAGGFGAIDAAARFPKCRAGIITETSYGRILPAEGGLEWVRVVIPGRTAHSAWRYTSLYPQPPGLERTPGVNAVDLAAKFLIAMRDLEHDWAMTKSHPLMPPGMNTLHAGVIRGGAFADERGVPAMMENPAITPDCCAIDIDLKFLPNEKTADVRQAFEAFVHRFAQSDDWLRHNPPRVIWELGGLHFEPMNTPVDHPLVQSLAAGRKSLGLDVDITGFVGASDAAHYAAHGIPCAIYGCSGNNAHGMDEYVEIDSIAETTKVLAGSIMKWCGIHDA</sequence>
<evidence type="ECO:0000256" key="5">
    <source>
        <dbReference type="ARBA" id="ARBA00011921"/>
    </source>
</evidence>
<dbReference type="GO" id="GO:0009089">
    <property type="term" value="P:lysine biosynthetic process via diaminopimelate"/>
    <property type="evidence" value="ECO:0007669"/>
    <property type="project" value="UniProtKB-UniPathway"/>
</dbReference>
<evidence type="ECO:0000256" key="10">
    <source>
        <dbReference type="ARBA" id="ARBA00023285"/>
    </source>
</evidence>
<evidence type="ECO:0000256" key="1">
    <source>
        <dbReference type="ARBA" id="ARBA00001941"/>
    </source>
</evidence>
<evidence type="ECO:0000256" key="8">
    <source>
        <dbReference type="ARBA" id="ARBA00022801"/>
    </source>
</evidence>
<dbReference type="Gene3D" id="3.30.70.360">
    <property type="match status" value="1"/>
</dbReference>
<dbReference type="Pfam" id="PF01546">
    <property type="entry name" value="Peptidase_M20"/>
    <property type="match status" value="1"/>
</dbReference>
<evidence type="ECO:0000256" key="4">
    <source>
        <dbReference type="ARBA" id="ARBA00006247"/>
    </source>
</evidence>
<accession>A0A365Z0I2</accession>
<comment type="caution">
    <text evidence="13">The sequence shown here is derived from an EMBL/GenBank/DDBJ whole genome shotgun (WGS) entry which is preliminary data.</text>
</comment>
<dbReference type="InterPro" id="IPR010182">
    <property type="entry name" value="ArgE/DapE"/>
</dbReference>
<dbReference type="GO" id="GO:0046872">
    <property type="term" value="F:metal ion binding"/>
    <property type="evidence" value="ECO:0007669"/>
    <property type="project" value="UniProtKB-KW"/>
</dbReference>
<protein>
    <recommendedName>
        <fullName evidence="6">Probable succinyl-diaminopimelate desuccinylase</fullName>
        <ecNumber evidence="5">3.5.1.18</ecNumber>
    </recommendedName>
</protein>
<dbReference type="InterPro" id="IPR011650">
    <property type="entry name" value="Peptidase_M20_dimer"/>
</dbReference>
<reference evidence="13 14" key="1">
    <citation type="submission" date="2018-05" db="EMBL/GenBank/DDBJ databases">
        <title>Komagataeibacter cocois sp. nov., for a novel cellulose- producing strain isolated from coconut milk.</title>
        <authorList>
            <person name="Liu L."/>
            <person name="Wang Y."/>
            <person name="Liu S."/>
            <person name="Bi J."/>
            <person name="Chen H."/>
            <person name="Deng J."/>
            <person name="Zhang C."/>
            <person name="Hu Q."/>
            <person name="Li C."/>
        </authorList>
    </citation>
    <scope>NUCLEOTIDE SEQUENCE [LARGE SCALE GENOMIC DNA]</scope>
    <source>
        <strain evidence="13 14">WE7</strain>
    </source>
</reference>
<evidence type="ECO:0000259" key="12">
    <source>
        <dbReference type="Pfam" id="PF07687"/>
    </source>
</evidence>
<evidence type="ECO:0000313" key="13">
    <source>
        <dbReference type="EMBL" id="RBM09486.1"/>
    </source>
</evidence>
<dbReference type="SUPFAM" id="SSF53187">
    <property type="entry name" value="Zn-dependent exopeptidases"/>
    <property type="match status" value="1"/>
</dbReference>
<dbReference type="PROSITE" id="PS00758">
    <property type="entry name" value="ARGE_DAPE_CPG2_1"/>
    <property type="match status" value="1"/>
</dbReference>
<evidence type="ECO:0000256" key="3">
    <source>
        <dbReference type="ARBA" id="ARBA00005130"/>
    </source>
</evidence>
<keyword evidence="8" id="KW-0378">Hydrolase</keyword>
<dbReference type="InterPro" id="IPR036264">
    <property type="entry name" value="Bact_exopeptidase_dim_dom"/>
</dbReference>
<evidence type="ECO:0000256" key="7">
    <source>
        <dbReference type="ARBA" id="ARBA00022723"/>
    </source>
</evidence>
<comment type="similarity">
    <text evidence="4">Belongs to the peptidase M20A family.</text>
</comment>
<name>A0A365Z0I2_9PROT</name>
<gene>
    <name evidence="13" type="ORF">NJLHNGOC_00025</name>
</gene>
<evidence type="ECO:0000313" key="14">
    <source>
        <dbReference type="Proteomes" id="UP000252680"/>
    </source>
</evidence>
<dbReference type="GO" id="GO:0009014">
    <property type="term" value="F:succinyl-diaminopimelate desuccinylase activity"/>
    <property type="evidence" value="ECO:0007669"/>
    <property type="project" value="UniProtKB-EC"/>
</dbReference>
<dbReference type="SUPFAM" id="SSF55031">
    <property type="entry name" value="Bacterial exopeptidase dimerisation domain"/>
    <property type="match status" value="1"/>
</dbReference>
<organism evidence="13 14">
    <name type="scientific">Novacetimonas cocois</name>
    <dbReference type="NCBI Taxonomy" id="1747507"/>
    <lineage>
        <taxon>Bacteria</taxon>
        <taxon>Pseudomonadati</taxon>
        <taxon>Pseudomonadota</taxon>
        <taxon>Alphaproteobacteria</taxon>
        <taxon>Acetobacterales</taxon>
        <taxon>Acetobacteraceae</taxon>
        <taxon>Novacetimonas</taxon>
    </lineage>
</organism>
<dbReference type="Proteomes" id="UP000252680">
    <property type="component" value="Unassembled WGS sequence"/>
</dbReference>
<keyword evidence="7" id="KW-0479">Metal-binding</keyword>
<feature type="domain" description="Peptidase M20 dimerisation" evidence="12">
    <location>
        <begin position="227"/>
        <end position="323"/>
    </location>
</feature>
<comment type="catalytic activity">
    <reaction evidence="11">
        <text>N-succinyl-(2S,6S)-2,6-diaminopimelate + H2O = (2S,6S)-2,6-diaminopimelate + succinate</text>
        <dbReference type="Rhea" id="RHEA:22608"/>
        <dbReference type="ChEBI" id="CHEBI:15377"/>
        <dbReference type="ChEBI" id="CHEBI:30031"/>
        <dbReference type="ChEBI" id="CHEBI:57609"/>
        <dbReference type="ChEBI" id="CHEBI:58087"/>
        <dbReference type="EC" id="3.5.1.18"/>
    </reaction>
</comment>
<dbReference type="AlphaFoldDB" id="A0A365Z0I2"/>
<dbReference type="InterPro" id="IPR050072">
    <property type="entry name" value="Peptidase_M20A"/>
</dbReference>
<comment type="cofactor">
    <cofactor evidence="1">
        <name>Co(2+)</name>
        <dbReference type="ChEBI" id="CHEBI:48828"/>
    </cofactor>
</comment>
<keyword evidence="9" id="KW-0862">Zinc</keyword>
<evidence type="ECO:0000256" key="2">
    <source>
        <dbReference type="ARBA" id="ARBA00001947"/>
    </source>
</evidence>
<comment type="cofactor">
    <cofactor evidence="2">
        <name>Zn(2+)</name>
        <dbReference type="ChEBI" id="CHEBI:29105"/>
    </cofactor>
</comment>
<dbReference type="InterPro" id="IPR002933">
    <property type="entry name" value="Peptidase_M20"/>
</dbReference>
<dbReference type="RefSeq" id="WP_113594563.1">
    <property type="nucleotide sequence ID" value="NZ_QEXL01000001.1"/>
</dbReference>
<dbReference type="Gene3D" id="3.40.630.10">
    <property type="entry name" value="Zn peptidases"/>
    <property type="match status" value="2"/>
</dbReference>
<evidence type="ECO:0000256" key="9">
    <source>
        <dbReference type="ARBA" id="ARBA00022833"/>
    </source>
</evidence>
<dbReference type="PANTHER" id="PTHR43808:SF25">
    <property type="entry name" value="PEPTIDASE M20 DIMERISATION DOMAIN-CONTAINING PROTEIN"/>
    <property type="match status" value="1"/>
</dbReference>
<dbReference type="NCBIfam" id="TIGR01910">
    <property type="entry name" value="DapE-ArgE"/>
    <property type="match status" value="1"/>
</dbReference>
<evidence type="ECO:0000256" key="11">
    <source>
        <dbReference type="ARBA" id="ARBA00051301"/>
    </source>
</evidence>
<dbReference type="PANTHER" id="PTHR43808">
    <property type="entry name" value="ACETYLORNITHINE DEACETYLASE"/>
    <property type="match status" value="1"/>
</dbReference>
<dbReference type="UniPathway" id="UPA00034">
    <property type="reaction ID" value="UER00021"/>
</dbReference>
<dbReference type="OrthoDB" id="9809784at2"/>
<evidence type="ECO:0000256" key="6">
    <source>
        <dbReference type="ARBA" id="ARBA00016853"/>
    </source>
</evidence>
<comment type="pathway">
    <text evidence="3">Amino-acid biosynthesis; L-lysine biosynthesis via DAP pathway; LL-2,6-diaminopimelate from (S)-tetrahydrodipicolinate (succinylase route): step 3/3.</text>
</comment>
<dbReference type="Pfam" id="PF07687">
    <property type="entry name" value="M20_dimer"/>
    <property type="match status" value="1"/>
</dbReference>
<keyword evidence="14" id="KW-1185">Reference proteome</keyword>
<dbReference type="EMBL" id="QEXL01000001">
    <property type="protein sequence ID" value="RBM09486.1"/>
    <property type="molecule type" value="Genomic_DNA"/>
</dbReference>
<dbReference type="EC" id="3.5.1.18" evidence="5"/>
<dbReference type="InterPro" id="IPR001261">
    <property type="entry name" value="ArgE/DapE_CS"/>
</dbReference>
<keyword evidence="10" id="KW-0170">Cobalt</keyword>
<proteinExistence type="inferred from homology"/>